<feature type="compositionally biased region" description="Acidic residues" evidence="1">
    <location>
        <begin position="12"/>
        <end position="23"/>
    </location>
</feature>
<feature type="compositionally biased region" description="Polar residues" evidence="1">
    <location>
        <begin position="1"/>
        <end position="10"/>
    </location>
</feature>
<reference evidence="2" key="1">
    <citation type="journal article" date="2021" name="Cell">
        <title>Tracing the genetic footprints of vertebrate landing in non-teleost ray-finned fishes.</title>
        <authorList>
            <person name="Bi X."/>
            <person name="Wang K."/>
            <person name="Yang L."/>
            <person name="Pan H."/>
            <person name="Jiang H."/>
            <person name="Wei Q."/>
            <person name="Fang M."/>
            <person name="Yu H."/>
            <person name="Zhu C."/>
            <person name="Cai Y."/>
            <person name="He Y."/>
            <person name="Gan X."/>
            <person name="Zeng H."/>
            <person name="Yu D."/>
            <person name="Zhu Y."/>
            <person name="Jiang H."/>
            <person name="Qiu Q."/>
            <person name="Yang H."/>
            <person name="Zhang Y.E."/>
            <person name="Wang W."/>
            <person name="Zhu M."/>
            <person name="He S."/>
            <person name="Zhang G."/>
        </authorList>
    </citation>
    <scope>NUCLEOTIDE SEQUENCE</scope>
    <source>
        <strain evidence="2">Pddl_001</strain>
    </source>
</reference>
<dbReference type="PANTHER" id="PTHR14416:SF2">
    <property type="entry name" value="PROTEIN NJMU-R1"/>
    <property type="match status" value="1"/>
</dbReference>
<organism evidence="2 3">
    <name type="scientific">Polyodon spathula</name>
    <name type="common">North American paddlefish</name>
    <name type="synonym">Squalus spathula</name>
    <dbReference type="NCBI Taxonomy" id="7913"/>
    <lineage>
        <taxon>Eukaryota</taxon>
        <taxon>Metazoa</taxon>
        <taxon>Chordata</taxon>
        <taxon>Craniata</taxon>
        <taxon>Vertebrata</taxon>
        <taxon>Euteleostomi</taxon>
        <taxon>Actinopterygii</taxon>
        <taxon>Chondrostei</taxon>
        <taxon>Acipenseriformes</taxon>
        <taxon>Polyodontidae</taxon>
        <taxon>Polyodon</taxon>
    </lineage>
</organism>
<dbReference type="Pfam" id="PF15053">
    <property type="entry name" value="Njmu-R1"/>
    <property type="match status" value="1"/>
</dbReference>
<dbReference type="PANTHER" id="PTHR14416">
    <property type="entry name" value="PROTEIN NJMU-R1"/>
    <property type="match status" value="1"/>
</dbReference>
<protein>
    <submittedName>
        <fullName evidence="2">NJMU protein</fullName>
    </submittedName>
</protein>
<keyword evidence="3" id="KW-1185">Reference proteome</keyword>
<gene>
    <name evidence="2" type="ORF">GTO93_0019797</name>
</gene>
<evidence type="ECO:0000313" key="2">
    <source>
        <dbReference type="EMBL" id="MBN3274379.1"/>
    </source>
</evidence>
<feature type="region of interest" description="Disordered" evidence="1">
    <location>
        <begin position="56"/>
        <end position="81"/>
    </location>
</feature>
<proteinExistence type="predicted"/>
<evidence type="ECO:0000256" key="1">
    <source>
        <dbReference type="SAM" id="MobiDB-lite"/>
    </source>
</evidence>
<name>A0ABS2XJN8_POLSP</name>
<dbReference type="InterPro" id="IPR028280">
    <property type="entry name" value="Njmu-R1"/>
</dbReference>
<comment type="caution">
    <text evidence="2">The sequence shown here is derived from an EMBL/GenBank/DDBJ whole genome shotgun (WGS) entry which is preliminary data.</text>
</comment>
<dbReference type="EMBL" id="JAAWVQ010039199">
    <property type="protein sequence ID" value="MBN3274379.1"/>
    <property type="molecule type" value="Genomic_DNA"/>
</dbReference>
<feature type="non-terminal residue" evidence="2">
    <location>
        <position position="1"/>
    </location>
</feature>
<accession>A0ABS2XJN8</accession>
<evidence type="ECO:0000313" key="3">
    <source>
        <dbReference type="Proteomes" id="UP001166093"/>
    </source>
</evidence>
<feature type="region of interest" description="Disordered" evidence="1">
    <location>
        <begin position="1"/>
        <end position="35"/>
    </location>
</feature>
<feature type="non-terminal residue" evidence="2">
    <location>
        <position position="403"/>
    </location>
</feature>
<dbReference type="Proteomes" id="UP001166093">
    <property type="component" value="Unassembled WGS sequence"/>
</dbReference>
<sequence length="403" mass="44594">MLTSQSSFQDSVDGDEKDTELESEGCLIDPVTTPQQSSNSYYALYFYQSSRLHGADDSEAGSHGKPVSTPGDEFSLSLGDTNLPAEAEPELQSYVSRRLSKGALLGGMGNIATVPLSVPEQALGCYCCLVQQDKLQDQAGAAGGISTDFVICFLGGSEKGLEQYPFSNTVLLELDTYVHGLQRSLSPELSDLETHIRPYLSSWYEECVMHIQRVVQLTQDKVSFLLHAALSHTHVEVVGGEDKVKKDINRFLNAASFQGLIHEDTTAATLCNALSEEPQKDVTIDCSQQQPQFLNAGSNRFCESWVQAFLNGADGGNPFLLRQILENFKLKAIQDLNNLKRLIQQAEMNHYALFRCYVFLRHCGNGDVLLHNVKVEHAEMPEAHKIVQVLEEFMYEEGSTSLQ</sequence>